<evidence type="ECO:0000256" key="4">
    <source>
        <dbReference type="ARBA" id="ARBA00006929"/>
    </source>
</evidence>
<dbReference type="GO" id="GO:0071973">
    <property type="term" value="P:bacterial-type flagellum-dependent cell motility"/>
    <property type="evidence" value="ECO:0007669"/>
    <property type="project" value="InterPro"/>
</dbReference>
<evidence type="ECO:0000256" key="5">
    <source>
        <dbReference type="ARBA" id="ARBA00022729"/>
    </source>
</evidence>
<dbReference type="PANTHER" id="PTHR34933">
    <property type="entry name" value="FLAGELLAR L-RING PROTEIN"/>
    <property type="match status" value="1"/>
</dbReference>
<name>A0A172T4P5_FERPE</name>
<evidence type="ECO:0000313" key="12">
    <source>
        <dbReference type="Proteomes" id="UP000077096"/>
    </source>
</evidence>
<dbReference type="EMBL" id="DTBH01000018">
    <property type="protein sequence ID" value="HGQ76472.1"/>
    <property type="molecule type" value="Genomic_DNA"/>
</dbReference>
<dbReference type="PATRIC" id="fig|93466.3.peg.1740"/>
<evidence type="ECO:0000313" key="11">
    <source>
        <dbReference type="EMBL" id="HGU43010.1"/>
    </source>
</evidence>
<sequence length="210" mass="23253">MKKGFWICISNRILVISLFAIFFLASSLYATSLYTSSTNPQFKNLIGTYKPSRVGDYVTIMVYESPRISTSSQVNSLTNAFLNAINTGTKLVGLDLSKYLPASGSTTDKRDNKSQANAVLELTAVVKQVDEQGKLFLEGRKQIKVGNDLREIIITGWVHPDAIKPGNIVNSTDLINAQIWENGKIVFQDDPQQSSWLGLLLSAIANLFRF</sequence>
<comment type="subcellular location">
    <subcellularLocation>
        <location evidence="2">Bacterial flagellum basal body</location>
    </subcellularLocation>
    <subcellularLocation>
        <location evidence="3">Cell outer membrane</location>
    </subcellularLocation>
</comment>
<keyword evidence="5" id="KW-0732">Signal</keyword>
<evidence type="ECO:0000256" key="8">
    <source>
        <dbReference type="ARBA" id="ARBA00023237"/>
    </source>
</evidence>
<keyword evidence="9" id="KW-0282">Flagellum</keyword>
<comment type="similarity">
    <text evidence="4">Belongs to the FlgH family.</text>
</comment>
<comment type="function">
    <text evidence="1">Assembles around the rod to form the L-ring and probably protects the motor/basal body from shearing forces during rotation.</text>
</comment>
<evidence type="ECO:0000256" key="1">
    <source>
        <dbReference type="ARBA" id="ARBA00002591"/>
    </source>
</evidence>
<accession>A0A172T4P5</accession>
<keyword evidence="9" id="KW-0969">Cilium</keyword>
<proteinExistence type="inferred from homology"/>
<keyword evidence="7" id="KW-0975">Bacterial flagellum</keyword>
<dbReference type="GO" id="GO:0009427">
    <property type="term" value="C:bacterial-type flagellum basal body, distal rod, L ring"/>
    <property type="evidence" value="ECO:0007669"/>
    <property type="project" value="InterPro"/>
</dbReference>
<evidence type="ECO:0000256" key="7">
    <source>
        <dbReference type="ARBA" id="ARBA00023143"/>
    </source>
</evidence>
<dbReference type="GO" id="GO:0009279">
    <property type="term" value="C:cell outer membrane"/>
    <property type="evidence" value="ECO:0007669"/>
    <property type="project" value="UniProtKB-SubCell"/>
</dbReference>
<gene>
    <name evidence="11" type="ORF">ENT72_08955</name>
    <name evidence="10" type="ORF">ENU12_00780</name>
    <name evidence="9" type="ORF">JM64_08270</name>
</gene>
<evidence type="ECO:0000256" key="6">
    <source>
        <dbReference type="ARBA" id="ARBA00023136"/>
    </source>
</evidence>
<keyword evidence="8" id="KW-0998">Cell outer membrane</keyword>
<keyword evidence="9" id="KW-0966">Cell projection</keyword>
<evidence type="ECO:0000313" key="10">
    <source>
        <dbReference type="EMBL" id="HGQ76472.1"/>
    </source>
</evidence>
<dbReference type="Proteomes" id="UP000077096">
    <property type="component" value="Chromosome"/>
</dbReference>
<dbReference type="PRINTS" id="PR01008">
    <property type="entry name" value="FLGLRINGFLGH"/>
</dbReference>
<protein>
    <submittedName>
        <fullName evidence="9 10">Flagellar basal body L-ring protein</fullName>
    </submittedName>
</protein>
<evidence type="ECO:0000256" key="2">
    <source>
        <dbReference type="ARBA" id="ARBA00004117"/>
    </source>
</evidence>
<dbReference type="PANTHER" id="PTHR34933:SF1">
    <property type="entry name" value="FLAGELLAR L-RING PROTEIN"/>
    <property type="match status" value="1"/>
</dbReference>
<organism evidence="9 12">
    <name type="scientific">Fervidobacterium pennivorans</name>
    <dbReference type="NCBI Taxonomy" id="93466"/>
    <lineage>
        <taxon>Bacteria</taxon>
        <taxon>Thermotogati</taxon>
        <taxon>Thermotogota</taxon>
        <taxon>Thermotogae</taxon>
        <taxon>Thermotogales</taxon>
        <taxon>Fervidobacteriaceae</taxon>
        <taxon>Fervidobacterium</taxon>
    </lineage>
</organism>
<reference evidence="9 12" key="1">
    <citation type="submission" date="2014-08" db="EMBL/GenBank/DDBJ databases">
        <title>Fervidobacterium pennivorans DYC genome.</title>
        <authorList>
            <person name="Wushke S."/>
        </authorList>
    </citation>
    <scope>NUCLEOTIDE SEQUENCE [LARGE SCALE GENOMIC DNA]</scope>
    <source>
        <strain evidence="9 12">DYC</strain>
    </source>
</reference>
<keyword evidence="6" id="KW-0472">Membrane</keyword>
<dbReference type="OrthoDB" id="37468at2"/>
<dbReference type="EMBL" id="DSZT01000290">
    <property type="protein sequence ID" value="HGU43010.1"/>
    <property type="molecule type" value="Genomic_DNA"/>
</dbReference>
<dbReference type="InterPro" id="IPR000527">
    <property type="entry name" value="Flag_Lring"/>
</dbReference>
<dbReference type="KEGG" id="fng:JM64_08270"/>
<evidence type="ECO:0000256" key="3">
    <source>
        <dbReference type="ARBA" id="ARBA00004442"/>
    </source>
</evidence>
<evidence type="ECO:0000313" key="9">
    <source>
        <dbReference type="EMBL" id="ANE41937.1"/>
    </source>
</evidence>
<reference evidence="10" key="2">
    <citation type="journal article" date="2020" name="mSystems">
        <title>Genome- and Community-Level Interaction Insights into Carbon Utilization and Element Cycling Functions of Hydrothermarchaeota in Hydrothermal Sediment.</title>
        <authorList>
            <person name="Zhou Z."/>
            <person name="Liu Y."/>
            <person name="Xu W."/>
            <person name="Pan J."/>
            <person name="Luo Z.H."/>
            <person name="Li M."/>
        </authorList>
    </citation>
    <scope>NUCLEOTIDE SEQUENCE [LARGE SCALE GENOMIC DNA]</scope>
    <source>
        <strain evidence="11">SpSt-604</strain>
        <strain evidence="10">SpSt-640</strain>
    </source>
</reference>
<dbReference type="GO" id="GO:0003774">
    <property type="term" value="F:cytoskeletal motor activity"/>
    <property type="evidence" value="ECO:0007669"/>
    <property type="project" value="InterPro"/>
</dbReference>
<dbReference type="EMBL" id="CP011393">
    <property type="protein sequence ID" value="ANE41937.1"/>
    <property type="molecule type" value="Genomic_DNA"/>
</dbReference>
<dbReference type="AlphaFoldDB" id="A0A172T4P5"/>
<dbReference type="OMA" id="NAQIWEN"/>
<dbReference type="Pfam" id="PF02107">
    <property type="entry name" value="FlgH"/>
    <property type="match status" value="1"/>
</dbReference>